<evidence type="ECO:0000313" key="2">
    <source>
        <dbReference type="EMBL" id="PIQ88222.1"/>
    </source>
</evidence>
<dbReference type="GO" id="GO:0006974">
    <property type="term" value="P:DNA damage response"/>
    <property type="evidence" value="ECO:0007669"/>
    <property type="project" value="TreeGrafter"/>
</dbReference>
<accession>A0A2H0LUZ1</accession>
<dbReference type="Gene3D" id="3.30.70.2970">
    <property type="entry name" value="Protein of unknown function (DUF541), domain 2"/>
    <property type="match status" value="1"/>
</dbReference>
<dbReference type="PANTHER" id="PTHR34387:SF2">
    <property type="entry name" value="SLR1258 PROTEIN"/>
    <property type="match status" value="1"/>
</dbReference>
<protein>
    <submittedName>
        <fullName evidence="2">SIMPL domain-containing protein</fullName>
    </submittedName>
</protein>
<reference evidence="2 3" key="1">
    <citation type="submission" date="2017-09" db="EMBL/GenBank/DDBJ databases">
        <title>Depth-based differentiation of microbial function through sediment-hosted aquifers and enrichment of novel symbionts in the deep terrestrial subsurface.</title>
        <authorList>
            <person name="Probst A.J."/>
            <person name="Ladd B."/>
            <person name="Jarett J.K."/>
            <person name="Geller-Mcgrath D.E."/>
            <person name="Sieber C.M."/>
            <person name="Emerson J.B."/>
            <person name="Anantharaman K."/>
            <person name="Thomas B.C."/>
            <person name="Malmstrom R."/>
            <person name="Stieglmeier M."/>
            <person name="Klingl A."/>
            <person name="Woyke T."/>
            <person name="Ryan C.M."/>
            <person name="Banfield J.F."/>
        </authorList>
    </citation>
    <scope>NUCLEOTIDE SEQUENCE [LARGE SCALE GENOMIC DNA]</scope>
    <source>
        <strain evidence="2">CG11_big_fil_rev_8_21_14_0_20_42_13</strain>
    </source>
</reference>
<evidence type="ECO:0000313" key="3">
    <source>
        <dbReference type="Proteomes" id="UP000229641"/>
    </source>
</evidence>
<dbReference type="InterPro" id="IPR016907">
    <property type="entry name" value="UCP029033"/>
</dbReference>
<feature type="transmembrane region" description="Helical" evidence="1">
    <location>
        <begin position="12"/>
        <end position="31"/>
    </location>
</feature>
<keyword evidence="1" id="KW-0812">Transmembrane</keyword>
<organism evidence="2 3">
    <name type="scientific">Candidatus Ghiorseimicrobium undicola</name>
    <dbReference type="NCBI Taxonomy" id="1974746"/>
    <lineage>
        <taxon>Bacteria</taxon>
        <taxon>Pseudomonadati</taxon>
        <taxon>Candidatus Omnitrophota</taxon>
        <taxon>Candidatus Ghiorseimicrobium</taxon>
    </lineage>
</organism>
<gene>
    <name evidence="2" type="ORF">COV72_09440</name>
</gene>
<dbReference type="PIRSF" id="PIRSF029033">
    <property type="entry name" value="UCP029033"/>
    <property type="match status" value="1"/>
</dbReference>
<sequence length="251" mass="27769">MEGGLKVLKNTQIIILGICFAVATIVSTVILSKGLLQIKKFSNEVIDVTGSAEKKIVSDYIVWESAFTVRNPVLKTAYAELREDLGKVKAYFLGQGIKEDELIVNQATTQTLYEKTEEGHDTNEVVGYKVAQSIEVRSFDVKKVMDISRKSTELLDQDVQFISGVPEYFYTKLAELKVEMLAMATENAKERAKSMAASTGNKIGLMRSAKMGIFQITPVNSYDVSWYGNNDTSSYEKKVMAVVNVTFAIGG</sequence>
<dbReference type="PANTHER" id="PTHR34387">
    <property type="entry name" value="SLR1258 PROTEIN"/>
    <property type="match status" value="1"/>
</dbReference>
<dbReference type="EMBL" id="PCWA01000115">
    <property type="protein sequence ID" value="PIQ88222.1"/>
    <property type="molecule type" value="Genomic_DNA"/>
</dbReference>
<dbReference type="InterPro" id="IPR007497">
    <property type="entry name" value="SIMPL/DUF541"/>
</dbReference>
<keyword evidence="1" id="KW-1133">Transmembrane helix</keyword>
<proteinExistence type="predicted"/>
<dbReference type="Pfam" id="PF04402">
    <property type="entry name" value="SIMPL"/>
    <property type="match status" value="1"/>
</dbReference>
<dbReference type="Proteomes" id="UP000229641">
    <property type="component" value="Unassembled WGS sequence"/>
</dbReference>
<comment type="caution">
    <text evidence="2">The sequence shown here is derived from an EMBL/GenBank/DDBJ whole genome shotgun (WGS) entry which is preliminary data.</text>
</comment>
<keyword evidence="1" id="KW-0472">Membrane</keyword>
<name>A0A2H0LUZ1_9BACT</name>
<evidence type="ECO:0000256" key="1">
    <source>
        <dbReference type="SAM" id="Phobius"/>
    </source>
</evidence>
<dbReference type="AlphaFoldDB" id="A0A2H0LUZ1"/>
<dbReference type="InterPro" id="IPR052022">
    <property type="entry name" value="26kDa_periplasmic_antigen"/>
</dbReference>